<proteinExistence type="predicted"/>
<gene>
    <name evidence="1" type="ORF">GCM10007414_24470</name>
</gene>
<dbReference type="RefSeq" id="WP_055732050.1">
    <property type="nucleotide sequence ID" value="NZ_BMDY01000014.1"/>
</dbReference>
<organism evidence="1 2">
    <name type="scientific">Agarivorans gilvus</name>
    <dbReference type="NCBI Taxonomy" id="680279"/>
    <lineage>
        <taxon>Bacteria</taxon>
        <taxon>Pseudomonadati</taxon>
        <taxon>Pseudomonadota</taxon>
        <taxon>Gammaproteobacteria</taxon>
        <taxon>Alteromonadales</taxon>
        <taxon>Alteromonadaceae</taxon>
        <taxon>Agarivorans</taxon>
    </lineage>
</organism>
<evidence type="ECO:0000313" key="1">
    <source>
        <dbReference type="EMBL" id="GGB10198.1"/>
    </source>
</evidence>
<protein>
    <submittedName>
        <fullName evidence="1">Uncharacterized protein</fullName>
    </submittedName>
</protein>
<comment type="caution">
    <text evidence="1">The sequence shown here is derived from an EMBL/GenBank/DDBJ whole genome shotgun (WGS) entry which is preliminary data.</text>
</comment>
<reference evidence="2" key="1">
    <citation type="journal article" date="2019" name="Int. J. Syst. Evol. Microbiol.">
        <title>The Global Catalogue of Microorganisms (GCM) 10K type strain sequencing project: providing services to taxonomists for standard genome sequencing and annotation.</title>
        <authorList>
            <consortium name="The Broad Institute Genomics Platform"/>
            <consortium name="The Broad Institute Genome Sequencing Center for Infectious Disease"/>
            <person name="Wu L."/>
            <person name="Ma J."/>
        </authorList>
    </citation>
    <scope>NUCLEOTIDE SEQUENCE [LARGE SCALE GENOMIC DNA]</scope>
    <source>
        <strain evidence="2">CGMCC 1.10131</strain>
    </source>
</reference>
<evidence type="ECO:0000313" key="2">
    <source>
        <dbReference type="Proteomes" id="UP000651977"/>
    </source>
</evidence>
<keyword evidence="2" id="KW-1185">Reference proteome</keyword>
<dbReference type="EMBL" id="BMDY01000014">
    <property type="protein sequence ID" value="GGB10198.1"/>
    <property type="molecule type" value="Genomic_DNA"/>
</dbReference>
<name>A0ABQ1I3L6_9ALTE</name>
<accession>A0ABQ1I3L6</accession>
<sequence>MFVHELTPINLIGGDTKKSEHCLTRAAAARRNGYAEGLAESFLGMAGGKIHFSDDVFIKNISDKPLSLRLINFAVKRAIGVFAGVSVSSKMRGFPFEC</sequence>
<dbReference type="Proteomes" id="UP000651977">
    <property type="component" value="Unassembled WGS sequence"/>
</dbReference>